<organism evidence="3 4">
    <name type="scientific">Sharpea porci</name>
    <dbReference type="NCBI Taxonomy" id="2652286"/>
    <lineage>
        <taxon>Bacteria</taxon>
        <taxon>Bacillati</taxon>
        <taxon>Bacillota</taxon>
        <taxon>Erysipelotrichia</taxon>
        <taxon>Erysipelotrichales</taxon>
        <taxon>Coprobacillaceae</taxon>
        <taxon>Sharpea</taxon>
    </lineage>
</organism>
<protein>
    <submittedName>
        <fullName evidence="3">PRD domain-containing protein</fullName>
    </submittedName>
</protein>
<evidence type="ECO:0000313" key="3">
    <source>
        <dbReference type="EMBL" id="MST89140.1"/>
    </source>
</evidence>
<dbReference type="PANTHER" id="PTHR30185">
    <property type="entry name" value="CRYPTIC BETA-GLUCOSIDE BGL OPERON ANTITERMINATOR"/>
    <property type="match status" value="1"/>
</dbReference>
<evidence type="ECO:0000256" key="1">
    <source>
        <dbReference type="ARBA" id="ARBA00022737"/>
    </source>
</evidence>
<dbReference type="AlphaFoldDB" id="A0A844FUT9"/>
<evidence type="ECO:0000259" key="2">
    <source>
        <dbReference type="PROSITE" id="PS51372"/>
    </source>
</evidence>
<dbReference type="SUPFAM" id="SSF63520">
    <property type="entry name" value="PTS-regulatory domain, PRD"/>
    <property type="match status" value="2"/>
</dbReference>
<comment type="caution">
    <text evidence="3">The sequence shown here is derived from an EMBL/GenBank/DDBJ whole genome shotgun (WGS) entry which is preliminary data.</text>
</comment>
<keyword evidence="1" id="KW-0677">Repeat</keyword>
<gene>
    <name evidence="3" type="ORF">FYJ79_06070</name>
</gene>
<evidence type="ECO:0000313" key="4">
    <source>
        <dbReference type="Proteomes" id="UP000442619"/>
    </source>
</evidence>
<accession>A0A844FUT9</accession>
<dbReference type="PROSITE" id="PS51372">
    <property type="entry name" value="PRD_2"/>
    <property type="match status" value="2"/>
</dbReference>
<dbReference type="Proteomes" id="UP000442619">
    <property type="component" value="Unassembled WGS sequence"/>
</dbReference>
<name>A0A844FUT9_9FIRM</name>
<dbReference type="SUPFAM" id="SSF50151">
    <property type="entry name" value="SacY-like RNA-binding domain"/>
    <property type="match status" value="1"/>
</dbReference>
<dbReference type="InterPro" id="IPR036634">
    <property type="entry name" value="PRD_sf"/>
</dbReference>
<dbReference type="InterPro" id="IPR036650">
    <property type="entry name" value="CAT_RNA-bd_dom_sf"/>
</dbReference>
<dbReference type="GO" id="GO:0003723">
    <property type="term" value="F:RNA binding"/>
    <property type="evidence" value="ECO:0007669"/>
    <property type="project" value="InterPro"/>
</dbReference>
<dbReference type="NCBIfam" id="NF046042">
    <property type="entry name" value="LicT"/>
    <property type="match status" value="1"/>
</dbReference>
<dbReference type="Gene3D" id="2.30.24.10">
    <property type="entry name" value="CAT RNA-binding domain"/>
    <property type="match status" value="1"/>
</dbReference>
<sequence length="281" mass="33130">MQYKVTKVFNNNLIFSKNELGHDIVLKGAGIGFQKHKDDLVDGNRIEHIFVLKDDDVSNKLTQLLKQIPDEYLSVVDEIKTFAQEKLHKTLSDNIYITLTDHIYFAKQRLSEGLIFQNQLLWEIKRFYKTEYDVALEAIHLINRDLHIHLPDEEASFIALHIINAEIGGKEIQSAVDITQLIKQIVQIVQYQLKIQFDEDSLSYTRFILHLKFFAQRVLMKQKFDDDVEFLYEQVHAKMPDAFNCALKIYDFVEKKYKYEVSKSEIVYLTIHINRIYTSEH</sequence>
<dbReference type="GO" id="GO:0006355">
    <property type="term" value="P:regulation of DNA-templated transcription"/>
    <property type="evidence" value="ECO:0007669"/>
    <property type="project" value="InterPro"/>
</dbReference>
<dbReference type="Gene3D" id="1.10.1790.10">
    <property type="entry name" value="PRD domain"/>
    <property type="match status" value="2"/>
</dbReference>
<feature type="domain" description="PRD" evidence="2">
    <location>
        <begin position="67"/>
        <end position="172"/>
    </location>
</feature>
<dbReference type="SMART" id="SM01061">
    <property type="entry name" value="CAT_RBD"/>
    <property type="match status" value="1"/>
</dbReference>
<dbReference type="RefSeq" id="WP_154515469.1">
    <property type="nucleotide sequence ID" value="NZ_VUNM01000010.1"/>
</dbReference>
<dbReference type="InterPro" id="IPR004341">
    <property type="entry name" value="CAT_RNA-bd_dom"/>
</dbReference>
<keyword evidence="4" id="KW-1185">Reference proteome</keyword>
<reference evidence="3 4" key="1">
    <citation type="submission" date="2019-08" db="EMBL/GenBank/DDBJ databases">
        <title>In-depth cultivation of the pig gut microbiome towards novel bacterial diversity and tailored functional studies.</title>
        <authorList>
            <person name="Wylensek D."/>
            <person name="Hitch T.C.A."/>
            <person name="Clavel T."/>
        </authorList>
    </citation>
    <scope>NUCLEOTIDE SEQUENCE [LARGE SCALE GENOMIC DNA]</scope>
    <source>
        <strain evidence="3 4">CA-Schmier-601-WT-3</strain>
    </source>
</reference>
<feature type="domain" description="PRD" evidence="2">
    <location>
        <begin position="173"/>
        <end position="281"/>
    </location>
</feature>
<dbReference type="InterPro" id="IPR011608">
    <property type="entry name" value="PRD"/>
</dbReference>
<dbReference type="Pfam" id="PF03123">
    <property type="entry name" value="CAT_RBD"/>
    <property type="match status" value="1"/>
</dbReference>
<dbReference type="EMBL" id="VUNM01000010">
    <property type="protein sequence ID" value="MST89140.1"/>
    <property type="molecule type" value="Genomic_DNA"/>
</dbReference>
<dbReference type="Pfam" id="PF00874">
    <property type="entry name" value="PRD"/>
    <property type="match status" value="2"/>
</dbReference>
<dbReference type="PANTHER" id="PTHR30185:SF15">
    <property type="entry name" value="CRYPTIC BETA-GLUCOSIDE BGL OPERON ANTITERMINATOR"/>
    <property type="match status" value="1"/>
</dbReference>
<dbReference type="InterPro" id="IPR050661">
    <property type="entry name" value="BglG_antiterminators"/>
</dbReference>
<proteinExistence type="predicted"/>